<accession>W4LSU9</accession>
<keyword evidence="4" id="KW-1185">Reference proteome</keyword>
<dbReference type="AlphaFoldDB" id="W4LSU9"/>
<dbReference type="GO" id="GO:0006506">
    <property type="term" value="P:GPI anchor biosynthetic process"/>
    <property type="evidence" value="ECO:0007669"/>
    <property type="project" value="TreeGrafter"/>
</dbReference>
<evidence type="ECO:0000313" key="3">
    <source>
        <dbReference type="EMBL" id="ETX00940.1"/>
    </source>
</evidence>
<dbReference type="PANTHER" id="PTHR14859">
    <property type="entry name" value="CALCOFLUOR WHITE HYPERSENSITIVE PROTEIN PRECURSOR"/>
    <property type="match status" value="1"/>
</dbReference>
<dbReference type="Pfam" id="PF03372">
    <property type="entry name" value="Exo_endo_phos"/>
    <property type="match status" value="1"/>
</dbReference>
<feature type="signal peptide" evidence="1">
    <location>
        <begin position="1"/>
        <end position="21"/>
    </location>
</feature>
<proteinExistence type="predicted"/>
<dbReference type="InterPro" id="IPR051916">
    <property type="entry name" value="GPI-anchor_lipid_remodeler"/>
</dbReference>
<dbReference type="EMBL" id="AZHX01001675">
    <property type="protein sequence ID" value="ETX00940.1"/>
    <property type="molecule type" value="Genomic_DNA"/>
</dbReference>
<reference evidence="3 4" key="1">
    <citation type="journal article" date="2014" name="Nature">
        <title>An environmental bacterial taxon with a large and distinct metabolic repertoire.</title>
        <authorList>
            <person name="Wilson M.C."/>
            <person name="Mori T."/>
            <person name="Ruckert C."/>
            <person name="Uria A.R."/>
            <person name="Helf M.J."/>
            <person name="Takada K."/>
            <person name="Gernert C."/>
            <person name="Steffens U.A."/>
            <person name="Heycke N."/>
            <person name="Schmitt S."/>
            <person name="Rinke C."/>
            <person name="Helfrich E.J."/>
            <person name="Brachmann A.O."/>
            <person name="Gurgui C."/>
            <person name="Wakimoto T."/>
            <person name="Kracht M."/>
            <person name="Crusemann M."/>
            <person name="Hentschel U."/>
            <person name="Abe I."/>
            <person name="Matsunaga S."/>
            <person name="Kalinowski J."/>
            <person name="Takeyama H."/>
            <person name="Piel J."/>
        </authorList>
    </citation>
    <scope>NUCLEOTIDE SEQUENCE [LARGE SCALE GENOMIC DNA]</scope>
    <source>
        <strain evidence="4">TSY2</strain>
    </source>
</reference>
<dbReference type="GO" id="GO:0016020">
    <property type="term" value="C:membrane"/>
    <property type="evidence" value="ECO:0007669"/>
    <property type="project" value="GOC"/>
</dbReference>
<gene>
    <name evidence="3" type="ORF">ETSY2_38080</name>
</gene>
<dbReference type="InterPro" id="IPR036691">
    <property type="entry name" value="Endo/exonu/phosph_ase_sf"/>
</dbReference>
<evidence type="ECO:0000313" key="4">
    <source>
        <dbReference type="Proteomes" id="UP000019140"/>
    </source>
</evidence>
<dbReference type="GO" id="GO:0003824">
    <property type="term" value="F:catalytic activity"/>
    <property type="evidence" value="ECO:0007669"/>
    <property type="project" value="InterPro"/>
</dbReference>
<organism evidence="3 4">
    <name type="scientific">Candidatus Entotheonella gemina</name>
    <dbReference type="NCBI Taxonomy" id="1429439"/>
    <lineage>
        <taxon>Bacteria</taxon>
        <taxon>Pseudomonadati</taxon>
        <taxon>Nitrospinota/Tectimicrobiota group</taxon>
        <taxon>Candidatus Tectimicrobiota</taxon>
        <taxon>Candidatus Entotheonellia</taxon>
        <taxon>Candidatus Entotheonellales</taxon>
        <taxon>Candidatus Entotheonellaceae</taxon>
        <taxon>Candidatus Entotheonella</taxon>
    </lineage>
</organism>
<dbReference type="InterPro" id="IPR005135">
    <property type="entry name" value="Endo/exonuclease/phosphatase"/>
</dbReference>
<feature type="chain" id="PRO_5004844899" description="Endonuclease/exonuclease/phosphatase domain-containing protein" evidence="1">
    <location>
        <begin position="22"/>
        <end position="325"/>
    </location>
</feature>
<dbReference type="Gene3D" id="3.60.10.10">
    <property type="entry name" value="Endonuclease/exonuclease/phosphatase"/>
    <property type="match status" value="1"/>
</dbReference>
<name>W4LSU9_9BACT</name>
<sequence>MMMLVTLAVLILLLLAACLWAAGGQTVYTTQGSGIVEAIPGALEAEPAPPEGELIILSYPLAYAWPSSHGGDSLLSAAAVCDRLDGVIETIAASGADIALLQEVDFVSLRTCEIDQLYYIAAALGWGYAARAVTWECRYLPWPWRWPAGRVRAGLGVISRYPLTQHVRHHLPHAQAGLLWAARFFPRHAVQMVDVQCGATTLRLLNAHLHSRRAAVRQRQMRQLAAFVHGARTPSCILMGSLRGAAQDDTLAGLTTDPPNPLHTVTASTDDHDLQVADTQPDSVLIGRSLQAIEARLVAVETPMSEILPLALHLRWELPLMTVLG</sequence>
<protein>
    <recommendedName>
        <fullName evidence="2">Endonuclease/exonuclease/phosphatase domain-containing protein</fullName>
    </recommendedName>
</protein>
<evidence type="ECO:0000256" key="1">
    <source>
        <dbReference type="SAM" id="SignalP"/>
    </source>
</evidence>
<dbReference type="SUPFAM" id="SSF56219">
    <property type="entry name" value="DNase I-like"/>
    <property type="match status" value="1"/>
</dbReference>
<comment type="caution">
    <text evidence="3">The sequence shown here is derived from an EMBL/GenBank/DDBJ whole genome shotgun (WGS) entry which is preliminary data.</text>
</comment>
<keyword evidence="1" id="KW-0732">Signal</keyword>
<evidence type="ECO:0000259" key="2">
    <source>
        <dbReference type="Pfam" id="PF03372"/>
    </source>
</evidence>
<dbReference type="PANTHER" id="PTHR14859:SF1">
    <property type="entry name" value="PGAP2-INTERACTING PROTEIN"/>
    <property type="match status" value="1"/>
</dbReference>
<feature type="domain" description="Endonuclease/exonuclease/phosphatase" evidence="2">
    <location>
        <begin position="76"/>
        <end position="231"/>
    </location>
</feature>
<dbReference type="HOGENOM" id="CLU_854402_0_0_7"/>
<dbReference type="Proteomes" id="UP000019140">
    <property type="component" value="Unassembled WGS sequence"/>
</dbReference>